<dbReference type="AlphaFoldDB" id="A0A840CUL1"/>
<dbReference type="RefSeq" id="WP_221233040.1">
    <property type="nucleotide sequence ID" value="NZ_JACIEP010000018.1"/>
</dbReference>
<dbReference type="Pfam" id="PF19514">
    <property type="entry name" value="MobC_2"/>
    <property type="match status" value="1"/>
</dbReference>
<gene>
    <name evidence="1" type="ORF">GGR21_003799</name>
</gene>
<dbReference type="NCBIfam" id="NF041324">
    <property type="entry name" value="Bacteroid_MobA"/>
    <property type="match status" value="1"/>
</dbReference>
<reference evidence="1 2" key="1">
    <citation type="submission" date="2020-08" db="EMBL/GenBank/DDBJ databases">
        <title>Genomic Encyclopedia of Type Strains, Phase IV (KMG-IV): sequencing the most valuable type-strain genomes for metagenomic binning, comparative biology and taxonomic classification.</title>
        <authorList>
            <person name="Goeker M."/>
        </authorList>
    </citation>
    <scope>NUCLEOTIDE SEQUENCE [LARGE SCALE GENOMIC DNA]</scope>
    <source>
        <strain evidence="1 2">DSM 104969</strain>
    </source>
</reference>
<keyword evidence="2" id="KW-1185">Reference proteome</keyword>
<protein>
    <recommendedName>
        <fullName evidence="3">MobA protein</fullName>
    </recommendedName>
</protein>
<dbReference type="EMBL" id="JACIEP010000018">
    <property type="protein sequence ID" value="MBB4037878.1"/>
    <property type="molecule type" value="Genomic_DNA"/>
</dbReference>
<sequence>MESNNPRKWKKGGRKPKLDAAVYRYSISFNSVENAKFLSLYEQSGAKNKAYFITACIFNRTLRVVRIDKSVQDYYMRLTTFFGECRAVGVNYNQAVKALNSNFSERKAMVLLYKLEQATIKLVQIQQKAIELTKEFNDNFFLISDRLCQTIFSYIPLEISPRPV</sequence>
<dbReference type="InterPro" id="IPR045788">
    <property type="entry name" value="MobC_2"/>
</dbReference>
<name>A0A840CUL1_9BACT</name>
<evidence type="ECO:0000313" key="1">
    <source>
        <dbReference type="EMBL" id="MBB4037878.1"/>
    </source>
</evidence>
<organism evidence="1 2">
    <name type="scientific">Dysgonomonas hofstadii</name>
    <dbReference type="NCBI Taxonomy" id="637886"/>
    <lineage>
        <taxon>Bacteria</taxon>
        <taxon>Pseudomonadati</taxon>
        <taxon>Bacteroidota</taxon>
        <taxon>Bacteroidia</taxon>
        <taxon>Bacteroidales</taxon>
        <taxon>Dysgonomonadaceae</taxon>
        <taxon>Dysgonomonas</taxon>
    </lineage>
</organism>
<accession>A0A840CUL1</accession>
<comment type="caution">
    <text evidence="1">The sequence shown here is derived from an EMBL/GenBank/DDBJ whole genome shotgun (WGS) entry which is preliminary data.</text>
</comment>
<proteinExistence type="predicted"/>
<dbReference type="Proteomes" id="UP000555103">
    <property type="component" value="Unassembled WGS sequence"/>
</dbReference>
<evidence type="ECO:0008006" key="3">
    <source>
        <dbReference type="Google" id="ProtNLM"/>
    </source>
</evidence>
<evidence type="ECO:0000313" key="2">
    <source>
        <dbReference type="Proteomes" id="UP000555103"/>
    </source>
</evidence>